<sequence>MLQEYREVVALLTDKISTLKKELQDTRDTVSINCFKKSQQMLDWALKSTGATIDLERSSETYTWDGMRLCRLFWLLCTPNTPDTILQPDVSLGNCWAFQGSRGQVVIRLPAKIRAAMVTIIHTSEMDSELGKFSSAPRDFTISVSLCWALGAGMHSGEAVTGMSLTCCPVLYPHREWMRKKKLKLCSGRSPMPCRRSLCRPSLCRYSQRGWTGGHSRNAVLAASQWQECGGSLPGQGPQPMQERQGGQGGWALGGRAAETERGPGCPCCCVCPESPGCTCWAGAGSKEGSQHLALASGLSPGSLPISPRIRELQASTTAHRTLRGWLLALPGHSEPWRPGWERRSSKKLPPWPEQELVLEQGPGWPKKGFGGSSGSFHLKGDTSFCPFSLQEIPRAFQFIKIVIHSNWGNPEYTCIYWVQMHGRGTATSHWPEDMSSANKNKK</sequence>
<dbReference type="PROSITE" id="PS51469">
    <property type="entry name" value="SUN"/>
    <property type="match status" value="1"/>
</dbReference>
<evidence type="ECO:0000256" key="5">
    <source>
        <dbReference type="SAM" id="Coils"/>
    </source>
</evidence>
<keyword evidence="2" id="KW-0812">Transmembrane</keyword>
<dbReference type="Proteomes" id="UP000694426">
    <property type="component" value="Unplaced"/>
</dbReference>
<dbReference type="GO" id="GO:0005637">
    <property type="term" value="C:nuclear inner membrane"/>
    <property type="evidence" value="ECO:0007669"/>
    <property type="project" value="UniProtKB-SubCell"/>
</dbReference>
<keyword evidence="9" id="KW-1185">Reference proteome</keyword>
<keyword evidence="5" id="KW-0175">Coiled coil</keyword>
<evidence type="ECO:0000256" key="3">
    <source>
        <dbReference type="ARBA" id="ARBA00022989"/>
    </source>
</evidence>
<dbReference type="Pfam" id="PF07738">
    <property type="entry name" value="Sad1_UNC"/>
    <property type="match status" value="2"/>
</dbReference>
<dbReference type="Gene3D" id="2.60.120.260">
    <property type="entry name" value="Galactose-binding domain-like"/>
    <property type="match status" value="2"/>
</dbReference>
<organism evidence="8 9">
    <name type="scientific">Anser brachyrhynchus</name>
    <name type="common">Pink-footed goose</name>
    <dbReference type="NCBI Taxonomy" id="132585"/>
    <lineage>
        <taxon>Eukaryota</taxon>
        <taxon>Metazoa</taxon>
        <taxon>Chordata</taxon>
        <taxon>Craniata</taxon>
        <taxon>Vertebrata</taxon>
        <taxon>Euteleostomi</taxon>
        <taxon>Archelosauria</taxon>
        <taxon>Archosauria</taxon>
        <taxon>Dinosauria</taxon>
        <taxon>Saurischia</taxon>
        <taxon>Theropoda</taxon>
        <taxon>Coelurosauria</taxon>
        <taxon>Aves</taxon>
        <taxon>Neognathae</taxon>
        <taxon>Galloanserae</taxon>
        <taxon>Anseriformes</taxon>
        <taxon>Anatidae</taxon>
        <taxon>Anserinae</taxon>
        <taxon>Anser</taxon>
    </lineage>
</organism>
<evidence type="ECO:0000259" key="7">
    <source>
        <dbReference type="PROSITE" id="PS51469"/>
    </source>
</evidence>
<reference evidence="8" key="1">
    <citation type="submission" date="2025-08" db="UniProtKB">
        <authorList>
            <consortium name="Ensembl"/>
        </authorList>
    </citation>
    <scope>IDENTIFICATION</scope>
</reference>
<dbReference type="InterPro" id="IPR045119">
    <property type="entry name" value="SUN1-5"/>
</dbReference>
<evidence type="ECO:0000313" key="8">
    <source>
        <dbReference type="Ensembl" id="ENSABRP00000008168.1"/>
    </source>
</evidence>
<dbReference type="PANTHER" id="PTHR12911:SF24">
    <property type="entry name" value="SUN DOMAIN-CONTAINING PROTEIN 3"/>
    <property type="match status" value="1"/>
</dbReference>
<accession>A0A8B9BRD9</accession>
<evidence type="ECO:0000256" key="2">
    <source>
        <dbReference type="ARBA" id="ARBA00022692"/>
    </source>
</evidence>
<name>A0A8B9BRD9_9AVES</name>
<dbReference type="InterPro" id="IPR012919">
    <property type="entry name" value="SUN_dom"/>
</dbReference>
<dbReference type="PANTHER" id="PTHR12911">
    <property type="entry name" value="SAD1/UNC-84-LIKE PROTEIN-RELATED"/>
    <property type="match status" value="1"/>
</dbReference>
<keyword evidence="4" id="KW-0472">Membrane</keyword>
<comment type="subcellular location">
    <subcellularLocation>
        <location evidence="1">Nucleus inner membrane</location>
    </subcellularLocation>
</comment>
<feature type="coiled-coil region" evidence="5">
    <location>
        <begin position="2"/>
        <end position="29"/>
    </location>
</feature>
<dbReference type="GO" id="GO:0043495">
    <property type="term" value="F:protein-membrane adaptor activity"/>
    <property type="evidence" value="ECO:0007669"/>
    <property type="project" value="TreeGrafter"/>
</dbReference>
<keyword evidence="3" id="KW-1133">Transmembrane helix</keyword>
<proteinExistence type="predicted"/>
<dbReference type="AlphaFoldDB" id="A0A8B9BRD9"/>
<evidence type="ECO:0000256" key="1">
    <source>
        <dbReference type="ARBA" id="ARBA00004540"/>
    </source>
</evidence>
<reference evidence="8" key="2">
    <citation type="submission" date="2025-09" db="UniProtKB">
        <authorList>
            <consortium name="Ensembl"/>
        </authorList>
    </citation>
    <scope>IDENTIFICATION</scope>
</reference>
<feature type="region of interest" description="Disordered" evidence="6">
    <location>
        <begin position="232"/>
        <end position="252"/>
    </location>
</feature>
<feature type="domain" description="SUN" evidence="7">
    <location>
        <begin position="50"/>
        <end position="426"/>
    </location>
</feature>
<evidence type="ECO:0000313" key="9">
    <source>
        <dbReference type="Proteomes" id="UP000694426"/>
    </source>
</evidence>
<dbReference type="GeneTree" id="ENSGT00940000155225"/>
<protein>
    <recommendedName>
        <fullName evidence="7">SUN domain-containing protein</fullName>
    </recommendedName>
</protein>
<dbReference type="GO" id="GO:0034993">
    <property type="term" value="C:meiotic nuclear membrane microtubule tethering complex"/>
    <property type="evidence" value="ECO:0007669"/>
    <property type="project" value="TreeGrafter"/>
</dbReference>
<dbReference type="Ensembl" id="ENSABRT00000011634.1">
    <property type="protein sequence ID" value="ENSABRP00000008168.1"/>
    <property type="gene ID" value="ENSABRG00000007385.1"/>
</dbReference>
<evidence type="ECO:0000256" key="6">
    <source>
        <dbReference type="SAM" id="MobiDB-lite"/>
    </source>
</evidence>
<evidence type="ECO:0000256" key="4">
    <source>
        <dbReference type="ARBA" id="ARBA00023136"/>
    </source>
</evidence>